<dbReference type="EMBL" id="JBJQOH010000001">
    <property type="protein sequence ID" value="KAL3698996.1"/>
    <property type="molecule type" value="Genomic_DNA"/>
</dbReference>
<feature type="compositionally biased region" description="Basic residues" evidence="1">
    <location>
        <begin position="167"/>
        <end position="178"/>
    </location>
</feature>
<evidence type="ECO:0000256" key="1">
    <source>
        <dbReference type="SAM" id="MobiDB-lite"/>
    </source>
</evidence>
<feature type="compositionally biased region" description="Low complexity" evidence="1">
    <location>
        <begin position="130"/>
        <end position="146"/>
    </location>
</feature>
<accession>A0ABD3I9L4</accession>
<sequence>MVLYKELVDNQRGSAKLRAVKAEECDRGQQTEVGGGKGVPRRNKTVESSEEISSSADRVTVQLEEMGSKAPQKGKAKITRSQGEGTLEDRNLWRATTDKQSKALKTSREIGGQREAASKERGKQTSEITAQPAYRPPAASAAHSASTSKRKQRSRSDSEEKIGHINKQLRSRGPVHKI</sequence>
<comment type="caution">
    <text evidence="2">The sequence shown here is derived from an EMBL/GenBank/DDBJ whole genome shotgun (WGS) entry which is preliminary data.</text>
</comment>
<feature type="region of interest" description="Disordered" evidence="1">
    <location>
        <begin position="23"/>
        <end position="178"/>
    </location>
</feature>
<reference evidence="2 3" key="1">
    <citation type="submission" date="2024-09" db="EMBL/GenBank/DDBJ databases">
        <title>Chromosome-scale assembly of Riccia sorocarpa.</title>
        <authorList>
            <person name="Paukszto L."/>
        </authorList>
    </citation>
    <scope>NUCLEOTIDE SEQUENCE [LARGE SCALE GENOMIC DNA]</scope>
    <source>
        <strain evidence="2">LP-2024</strain>
        <tissue evidence="2">Aerial parts of the thallus</tissue>
    </source>
</reference>
<organism evidence="2 3">
    <name type="scientific">Riccia sorocarpa</name>
    <dbReference type="NCBI Taxonomy" id="122646"/>
    <lineage>
        <taxon>Eukaryota</taxon>
        <taxon>Viridiplantae</taxon>
        <taxon>Streptophyta</taxon>
        <taxon>Embryophyta</taxon>
        <taxon>Marchantiophyta</taxon>
        <taxon>Marchantiopsida</taxon>
        <taxon>Marchantiidae</taxon>
        <taxon>Marchantiales</taxon>
        <taxon>Ricciaceae</taxon>
        <taxon>Riccia</taxon>
    </lineage>
</organism>
<dbReference type="Proteomes" id="UP001633002">
    <property type="component" value="Unassembled WGS sequence"/>
</dbReference>
<evidence type="ECO:0000313" key="3">
    <source>
        <dbReference type="Proteomes" id="UP001633002"/>
    </source>
</evidence>
<keyword evidence="3" id="KW-1185">Reference proteome</keyword>
<feature type="compositionally biased region" description="Basic and acidic residues" evidence="1">
    <location>
        <begin position="154"/>
        <end position="163"/>
    </location>
</feature>
<gene>
    <name evidence="2" type="ORF">R1sor_017018</name>
</gene>
<name>A0ABD3I9L4_9MARC</name>
<proteinExistence type="predicted"/>
<feature type="compositionally biased region" description="Basic and acidic residues" evidence="1">
    <location>
        <begin position="87"/>
        <end position="124"/>
    </location>
</feature>
<dbReference type="AlphaFoldDB" id="A0ABD3I9L4"/>
<protein>
    <submittedName>
        <fullName evidence="2">Uncharacterized protein</fullName>
    </submittedName>
</protein>
<evidence type="ECO:0000313" key="2">
    <source>
        <dbReference type="EMBL" id="KAL3698996.1"/>
    </source>
</evidence>